<evidence type="ECO:0000256" key="9">
    <source>
        <dbReference type="ARBA" id="ARBA00023136"/>
    </source>
</evidence>
<dbReference type="Gene3D" id="3.90.1310.10">
    <property type="entry name" value="Penicillin-binding protein 2a (Domain 2)"/>
    <property type="match status" value="1"/>
</dbReference>
<evidence type="ECO:0000256" key="8">
    <source>
        <dbReference type="ARBA" id="ARBA00022989"/>
    </source>
</evidence>
<proteinExistence type="inferred from homology"/>
<reference evidence="14" key="2">
    <citation type="submission" date="2021-04" db="EMBL/GenBank/DDBJ databases">
        <authorList>
            <person name="Gilroy R."/>
        </authorList>
    </citation>
    <scope>NUCLEOTIDE SEQUENCE</scope>
    <source>
        <strain evidence="14">CHK180-15479</strain>
    </source>
</reference>
<evidence type="ECO:0000256" key="2">
    <source>
        <dbReference type="ARBA" id="ARBA00004236"/>
    </source>
</evidence>
<feature type="domain" description="Penicillin-binding protein transpeptidase" evidence="12">
    <location>
        <begin position="627"/>
        <end position="940"/>
    </location>
</feature>
<dbReference type="PANTHER" id="PTHR30627:SF2">
    <property type="entry name" value="PEPTIDOGLYCAN D,D-TRANSPEPTIDASE MRDA"/>
    <property type="match status" value="1"/>
</dbReference>
<dbReference type="GO" id="GO:0008658">
    <property type="term" value="F:penicillin binding"/>
    <property type="evidence" value="ECO:0007669"/>
    <property type="project" value="InterPro"/>
</dbReference>
<evidence type="ECO:0000256" key="7">
    <source>
        <dbReference type="ARBA" id="ARBA00022984"/>
    </source>
</evidence>
<accession>A0A9D2MYX2</accession>
<dbReference type="GO" id="GO:0009252">
    <property type="term" value="P:peptidoglycan biosynthetic process"/>
    <property type="evidence" value="ECO:0007669"/>
    <property type="project" value="UniProtKB-KW"/>
</dbReference>
<dbReference type="GO" id="GO:0071972">
    <property type="term" value="F:peptidoglycan L,D-transpeptidase activity"/>
    <property type="evidence" value="ECO:0007669"/>
    <property type="project" value="TreeGrafter"/>
</dbReference>
<reference evidence="14" key="1">
    <citation type="journal article" date="2021" name="PeerJ">
        <title>Extensive microbial diversity within the chicken gut microbiome revealed by metagenomics and culture.</title>
        <authorList>
            <person name="Gilroy R."/>
            <person name="Ravi A."/>
            <person name="Getino M."/>
            <person name="Pursley I."/>
            <person name="Horton D.L."/>
            <person name="Alikhan N.F."/>
            <person name="Baker D."/>
            <person name="Gharbi K."/>
            <person name="Hall N."/>
            <person name="Watson M."/>
            <person name="Adriaenssens E.M."/>
            <person name="Foster-Nyarko E."/>
            <person name="Jarju S."/>
            <person name="Secka A."/>
            <person name="Antonio M."/>
            <person name="Oren A."/>
            <person name="Chaudhuri R.R."/>
            <person name="La Ragione R."/>
            <person name="Hildebrand F."/>
            <person name="Pallen M.J."/>
        </authorList>
    </citation>
    <scope>NUCLEOTIDE SEQUENCE</scope>
    <source>
        <strain evidence="14">CHK180-15479</strain>
    </source>
</reference>
<dbReference type="Gene3D" id="3.40.710.10">
    <property type="entry name" value="DD-peptidase/beta-lactamase superfamily"/>
    <property type="match status" value="1"/>
</dbReference>
<keyword evidence="9 11" id="KW-0472">Membrane</keyword>
<protein>
    <submittedName>
        <fullName evidence="14">Penicillin-binding protein</fullName>
    </submittedName>
</protein>
<evidence type="ECO:0000256" key="10">
    <source>
        <dbReference type="ARBA" id="ARBA00023316"/>
    </source>
</evidence>
<keyword evidence="8 11" id="KW-1133">Transmembrane helix</keyword>
<dbReference type="AlphaFoldDB" id="A0A9D2MYX2"/>
<dbReference type="EMBL" id="DWWT01000008">
    <property type="protein sequence ID" value="HJC05029.1"/>
    <property type="molecule type" value="Genomic_DNA"/>
</dbReference>
<dbReference type="SUPFAM" id="SSF56519">
    <property type="entry name" value="Penicillin binding protein dimerisation domain"/>
    <property type="match status" value="1"/>
</dbReference>
<comment type="caution">
    <text evidence="14">The sequence shown here is derived from an EMBL/GenBank/DDBJ whole genome shotgun (WGS) entry which is preliminary data.</text>
</comment>
<dbReference type="Pfam" id="PF03717">
    <property type="entry name" value="PBP_dimer"/>
    <property type="match status" value="1"/>
</dbReference>
<evidence type="ECO:0000256" key="6">
    <source>
        <dbReference type="ARBA" id="ARBA00022960"/>
    </source>
</evidence>
<evidence type="ECO:0000256" key="3">
    <source>
        <dbReference type="ARBA" id="ARBA00007171"/>
    </source>
</evidence>
<dbReference type="GO" id="GO:0005886">
    <property type="term" value="C:plasma membrane"/>
    <property type="evidence" value="ECO:0007669"/>
    <property type="project" value="UniProtKB-SubCell"/>
</dbReference>
<dbReference type="Proteomes" id="UP000823910">
    <property type="component" value="Unassembled WGS sequence"/>
</dbReference>
<dbReference type="InterPro" id="IPR005311">
    <property type="entry name" value="PBP_dimer"/>
</dbReference>
<evidence type="ECO:0000256" key="11">
    <source>
        <dbReference type="SAM" id="Phobius"/>
    </source>
</evidence>
<dbReference type="InterPro" id="IPR050515">
    <property type="entry name" value="Beta-lactam/transpept"/>
</dbReference>
<dbReference type="InterPro" id="IPR012338">
    <property type="entry name" value="Beta-lactam/transpept-like"/>
</dbReference>
<dbReference type="GO" id="GO:0008360">
    <property type="term" value="P:regulation of cell shape"/>
    <property type="evidence" value="ECO:0007669"/>
    <property type="project" value="UniProtKB-KW"/>
</dbReference>
<name>A0A9D2MYX2_9FIRM</name>
<keyword evidence="6" id="KW-0133">Cell shape</keyword>
<dbReference type="PANTHER" id="PTHR30627">
    <property type="entry name" value="PEPTIDOGLYCAN D,D-TRANSPEPTIDASE"/>
    <property type="match status" value="1"/>
</dbReference>
<keyword evidence="4" id="KW-1003">Cell membrane</keyword>
<evidence type="ECO:0000313" key="14">
    <source>
        <dbReference type="EMBL" id="HJC05029.1"/>
    </source>
</evidence>
<dbReference type="InterPro" id="IPR001460">
    <property type="entry name" value="PCN-bd_Tpept"/>
</dbReference>
<feature type="transmembrane region" description="Helical" evidence="11">
    <location>
        <begin position="21"/>
        <end position="40"/>
    </location>
</feature>
<feature type="domain" description="Penicillin-binding protein dimerisation" evidence="13">
    <location>
        <begin position="64"/>
        <end position="340"/>
    </location>
</feature>
<comment type="subcellular location">
    <subcellularLocation>
        <location evidence="2">Cell membrane</location>
    </subcellularLocation>
    <subcellularLocation>
        <location evidence="1">Membrane</location>
        <topology evidence="1">Single-pass membrane protein</topology>
    </subcellularLocation>
</comment>
<keyword evidence="7" id="KW-0573">Peptidoglycan synthesis</keyword>
<evidence type="ECO:0000256" key="5">
    <source>
        <dbReference type="ARBA" id="ARBA00022692"/>
    </source>
</evidence>
<comment type="similarity">
    <text evidence="3">Belongs to the transpeptidase family.</text>
</comment>
<dbReference type="GO" id="GO:0071555">
    <property type="term" value="P:cell wall organization"/>
    <property type="evidence" value="ECO:0007669"/>
    <property type="project" value="UniProtKB-KW"/>
</dbReference>
<evidence type="ECO:0000256" key="1">
    <source>
        <dbReference type="ARBA" id="ARBA00004167"/>
    </source>
</evidence>
<evidence type="ECO:0000313" key="15">
    <source>
        <dbReference type="Proteomes" id="UP000823910"/>
    </source>
</evidence>
<organism evidence="14 15">
    <name type="scientific">Candidatus Enterocloster excrementipullorum</name>
    <dbReference type="NCBI Taxonomy" id="2838559"/>
    <lineage>
        <taxon>Bacteria</taxon>
        <taxon>Bacillati</taxon>
        <taxon>Bacillota</taxon>
        <taxon>Clostridia</taxon>
        <taxon>Lachnospirales</taxon>
        <taxon>Lachnospiraceae</taxon>
        <taxon>Enterocloster</taxon>
    </lineage>
</organism>
<sequence length="968" mass="107993">MFSELLEIAWDFIKKIITSRLFALAVLFTVMFTGLIGTLFRMQILEGNQYQDEYMQMTEQTVTTPGIRGNIYDRNGYPLAYNELAYSVTIQDLGDYPRPEDRNAMIYRLVTILNRRGETVEGKFEIAMDADGEMAFTCSSDSAKTRFLLNFYGLSSSDQLDDARGRYPSDVTAYEAFEYKKKEYELDQMKDEKGNALILPDATALDMINIIYTMNLTRYQKYVKTTVASNISEETMMEINENIADLKGVAVEQAYIRRYADSVYFAPIIGYTGKVQEDQLDALNEEWRATADGQSAPADTVKYDLNDVVGRSGIEQSMELELQGDKGFSRMYVDNMGRPREIIENEDAQAGNDVYLTIDRDLQVAIYHLIEQQLAGILVKNLVNEDVDKTQITDSSKVPIPVKDAYYQLINNNVLSLDHMAGGEAAPIEQEIYSIYLSAREQILGALENELLSAHASTMNELSADMYSYMNYIYTYLSDSSVGIIQRDKIDQNSDTFAAWREGNLSLRDYILSGIAQGWVDTTKLGTEDNYSGADEIFAQLTDYIIQSLEEDTQFTKLMFRYLVNNGQVTGRQLCLALFAQGVLEEDPQWIAQLQAGDENTAFTFIRQKISNIELTPAQLALDPCTGGCVVTDVKTGEVLALVTYPSYDNNEMSGSVDPEYYAKLQNDLSRPLYNNATQARKAPGSTFKPLIAVAALEEGVVTLDETINCTGRYEEVDRPIRCTGHHGEQTVIEGIQNSCNYVFAELAHRLCMDENGVYSAERGLSTIQKYAVQFGLSETSGVEIPENDPQISNTDPERSAMGQGTHNYANVQLTRYVAAIANRGTLFKLSLLDKLTDSDGNLLTDYTPEAESQIEVADSTWDAVQEGMRRVISVTAARIYSDLPVEVAGKTGTSQEDRTRANHGFFISFAPYSSPEIAVTVNIPYGYAGTNAATLGKNVYEYYYGYTTLEEILGSGASGISNVTIND</sequence>
<evidence type="ECO:0000256" key="4">
    <source>
        <dbReference type="ARBA" id="ARBA00022475"/>
    </source>
</evidence>
<keyword evidence="10" id="KW-0961">Cell wall biogenesis/degradation</keyword>
<dbReference type="Pfam" id="PF00905">
    <property type="entry name" value="Transpeptidase"/>
    <property type="match status" value="1"/>
</dbReference>
<dbReference type="InterPro" id="IPR036138">
    <property type="entry name" value="PBP_dimer_sf"/>
</dbReference>
<evidence type="ECO:0000259" key="12">
    <source>
        <dbReference type="Pfam" id="PF00905"/>
    </source>
</evidence>
<gene>
    <name evidence="14" type="ORF">H9704_02580</name>
</gene>
<keyword evidence="5 11" id="KW-0812">Transmembrane</keyword>
<evidence type="ECO:0000259" key="13">
    <source>
        <dbReference type="Pfam" id="PF03717"/>
    </source>
</evidence>
<dbReference type="SUPFAM" id="SSF56601">
    <property type="entry name" value="beta-lactamase/transpeptidase-like"/>
    <property type="match status" value="1"/>
</dbReference>